<dbReference type="GO" id="GO:0005634">
    <property type="term" value="C:nucleus"/>
    <property type="evidence" value="ECO:0007669"/>
    <property type="project" value="UniProtKB-SubCell"/>
</dbReference>
<comment type="subunit">
    <text evidence="4">The 26S proteasome consists of a 20S proteasome core and two 19S regulatory subunits. The 20S proteasome core is composed of 28 subunits that are arranged in four stacked rings, resulting in a barrel-shaped structure. The two end rings are each formed by seven alpha subunits, and the two central rings are each formed by seven beta subunits. The catalytic chamber with the active sites is on the inside of the barrel.</text>
</comment>
<dbReference type="InterPro" id="IPR001353">
    <property type="entry name" value="Proteasome_sua/b"/>
</dbReference>
<comment type="caution">
    <text evidence="6">The sequence shown here is derived from an EMBL/GenBank/DDBJ whole genome shotgun (WGS) entry which is preliminary data.</text>
</comment>
<keyword evidence="2" id="KW-0963">Cytoplasm</keyword>
<dbReference type="InterPro" id="IPR029055">
    <property type="entry name" value="Ntn_hydrolases_N"/>
</dbReference>
<dbReference type="Gene3D" id="3.60.20.10">
    <property type="entry name" value="Glutamine Phosphoribosylpyrophosphate, subunit 1, domain 1"/>
    <property type="match status" value="1"/>
</dbReference>
<dbReference type="InterPro" id="IPR023333">
    <property type="entry name" value="Proteasome_suB-type"/>
</dbReference>
<protein>
    <submittedName>
        <fullName evidence="6">Uncharacterized protein</fullName>
    </submittedName>
</protein>
<dbReference type="EMBL" id="JBEHCU010012001">
    <property type="protein sequence ID" value="KAL1376010.1"/>
    <property type="molecule type" value="Genomic_DNA"/>
</dbReference>
<dbReference type="Pfam" id="PF00227">
    <property type="entry name" value="Proteasome"/>
    <property type="match status" value="1"/>
</dbReference>
<evidence type="ECO:0000313" key="7">
    <source>
        <dbReference type="Proteomes" id="UP001562425"/>
    </source>
</evidence>
<dbReference type="AlphaFoldDB" id="A0ABD1CHY6"/>
<dbReference type="SUPFAM" id="SSF56235">
    <property type="entry name" value="N-terminal nucleophile aminohydrolases (Ntn hydrolases)"/>
    <property type="match status" value="1"/>
</dbReference>
<gene>
    <name evidence="6" type="ORF">pipiens_017141</name>
</gene>
<dbReference type="PANTHER" id="PTHR32194">
    <property type="entry name" value="METALLOPROTEASE TLDD"/>
    <property type="match status" value="1"/>
</dbReference>
<dbReference type="Proteomes" id="UP001562425">
    <property type="component" value="Unassembled WGS sequence"/>
</dbReference>
<dbReference type="GO" id="GO:0000502">
    <property type="term" value="C:proteasome complex"/>
    <property type="evidence" value="ECO:0007669"/>
    <property type="project" value="UniProtKB-KW"/>
</dbReference>
<accession>A0ABD1CHY6</accession>
<organism evidence="6 7">
    <name type="scientific">Culex pipiens pipiens</name>
    <name type="common">Northern house mosquito</name>
    <dbReference type="NCBI Taxonomy" id="38569"/>
    <lineage>
        <taxon>Eukaryota</taxon>
        <taxon>Metazoa</taxon>
        <taxon>Ecdysozoa</taxon>
        <taxon>Arthropoda</taxon>
        <taxon>Hexapoda</taxon>
        <taxon>Insecta</taxon>
        <taxon>Pterygota</taxon>
        <taxon>Neoptera</taxon>
        <taxon>Endopterygota</taxon>
        <taxon>Diptera</taxon>
        <taxon>Nematocera</taxon>
        <taxon>Culicoidea</taxon>
        <taxon>Culicidae</taxon>
        <taxon>Culicinae</taxon>
        <taxon>Culicini</taxon>
        <taxon>Culex</taxon>
        <taxon>Culex</taxon>
    </lineage>
</organism>
<evidence type="ECO:0000313" key="6">
    <source>
        <dbReference type="EMBL" id="KAL1376010.1"/>
    </source>
</evidence>
<evidence type="ECO:0000256" key="2">
    <source>
        <dbReference type="ARBA" id="ARBA00022490"/>
    </source>
</evidence>
<comment type="subcellular location">
    <subcellularLocation>
        <location evidence="1">Nucleus</location>
    </subcellularLocation>
</comment>
<reference evidence="6 7" key="1">
    <citation type="submission" date="2024-05" db="EMBL/GenBank/DDBJ databases">
        <title>Culex pipiens pipiens assembly and annotation.</title>
        <authorList>
            <person name="Alout H."/>
            <person name="Durand T."/>
        </authorList>
    </citation>
    <scope>NUCLEOTIDE SEQUENCE [LARGE SCALE GENOMIC DNA]</scope>
    <source>
        <strain evidence="6">HA-2024</strain>
        <tissue evidence="6">Whole body</tissue>
    </source>
</reference>
<evidence type="ECO:0000256" key="4">
    <source>
        <dbReference type="ARBA" id="ARBA00026071"/>
    </source>
</evidence>
<proteinExistence type="predicted"/>
<evidence type="ECO:0000256" key="5">
    <source>
        <dbReference type="SAM" id="MobiDB-lite"/>
    </source>
</evidence>
<feature type="region of interest" description="Disordered" evidence="5">
    <location>
        <begin position="50"/>
        <end position="71"/>
    </location>
</feature>
<keyword evidence="3" id="KW-0647">Proteasome</keyword>
<dbReference type="PANTHER" id="PTHR32194:SF2">
    <property type="entry name" value="PROTEASOME SUBUNIT BETA TYPE-1"/>
    <property type="match status" value="1"/>
</dbReference>
<sequence>MLILTVTPNHPRPRPRLQHAIQRALNVSSGKNKLFRLSEGTVLASTGCWGDTGPDQPGQGAHANVQGSAPEDMTTPAVAQMLSILMYNRRFFPYYASNVLARLDEEGRGVVYSYDPIGDCKKTTYRARNRSGYKCASEFGRR</sequence>
<keyword evidence="7" id="KW-1185">Reference proteome</keyword>
<name>A0ABD1CHY6_CULPP</name>
<evidence type="ECO:0000256" key="1">
    <source>
        <dbReference type="ARBA" id="ARBA00004123"/>
    </source>
</evidence>
<evidence type="ECO:0000256" key="3">
    <source>
        <dbReference type="ARBA" id="ARBA00022942"/>
    </source>
</evidence>